<dbReference type="CDD" id="cd05233">
    <property type="entry name" value="SDR_c"/>
    <property type="match status" value="1"/>
</dbReference>
<keyword evidence="4" id="KW-1185">Reference proteome</keyword>
<accession>A0ABX6BNK5</accession>
<reference evidence="3 4" key="1">
    <citation type="submission" date="2017-09" db="EMBL/GenBank/DDBJ databases">
        <authorList>
            <person name="Lee N."/>
            <person name="Cho B.-K."/>
        </authorList>
    </citation>
    <scope>NUCLEOTIDE SEQUENCE [LARGE SCALE GENOMIC DNA]</scope>
    <source>
        <strain evidence="3 4">ATCC 19740</strain>
    </source>
</reference>
<dbReference type="PANTHER" id="PTHR24321">
    <property type="entry name" value="DEHYDROGENASES, SHORT CHAIN"/>
    <property type="match status" value="1"/>
</dbReference>
<dbReference type="PRINTS" id="PR00080">
    <property type="entry name" value="SDRFAMILY"/>
</dbReference>
<evidence type="ECO:0000313" key="3">
    <source>
        <dbReference type="EMBL" id="QEV36083.1"/>
    </source>
</evidence>
<comment type="similarity">
    <text evidence="1">Belongs to the short-chain dehydrogenases/reductases (SDR) family.</text>
</comment>
<keyword evidence="2 3" id="KW-0560">Oxidoreductase</keyword>
<dbReference type="EMBL" id="CP023693">
    <property type="protein sequence ID" value="QEV36083.1"/>
    <property type="molecule type" value="Genomic_DNA"/>
</dbReference>
<dbReference type="InterPro" id="IPR002347">
    <property type="entry name" value="SDR_fam"/>
</dbReference>
<evidence type="ECO:0000313" key="4">
    <source>
        <dbReference type="Proteomes" id="UP000326029"/>
    </source>
</evidence>
<name>A0ABX6BNK5_9ACTN</name>
<dbReference type="Proteomes" id="UP000326029">
    <property type="component" value="Chromosome"/>
</dbReference>
<dbReference type="Pfam" id="PF13561">
    <property type="entry name" value="adh_short_C2"/>
    <property type="match status" value="1"/>
</dbReference>
<organism evidence="3 4">
    <name type="scientific">Streptomyces cinereoruber</name>
    <dbReference type="NCBI Taxonomy" id="67260"/>
    <lineage>
        <taxon>Bacteria</taxon>
        <taxon>Bacillati</taxon>
        <taxon>Actinomycetota</taxon>
        <taxon>Actinomycetes</taxon>
        <taxon>Kitasatosporales</taxon>
        <taxon>Streptomycetaceae</taxon>
        <taxon>Streptomyces</taxon>
    </lineage>
</organism>
<gene>
    <name evidence="3" type="ORF">CP977_31160</name>
</gene>
<sequence>MNIIFSPWCSICGPHPAGPQDIPRSYLVAVAFDYSGRAAFVTGAGSGIGRATALAFARAGAAVAIADISAEGLEGTASLIAETGAEVRAFTTDVADPAQVEAAVAGTVTAFGRLDVAFNNAATFDPYGPVDTTDVTTWNRVIAVNVSGVFHCLKYQAPVMLAQGGGAIVNAGSVASEVASLGLTAYTASKHAVVGLTKKAALDYATRGIRVNAVLPGAVDTPMAADFSGGTEEGRAAMVALEPMARLGDPREVADAVLWLGSDAASFVTGHCLAVDGGWLAR</sequence>
<proteinExistence type="inferred from homology"/>
<dbReference type="SUPFAM" id="SSF51735">
    <property type="entry name" value="NAD(P)-binding Rossmann-fold domains"/>
    <property type="match status" value="1"/>
</dbReference>
<dbReference type="PROSITE" id="PS00061">
    <property type="entry name" value="ADH_SHORT"/>
    <property type="match status" value="1"/>
</dbReference>
<dbReference type="PANTHER" id="PTHR24321:SF8">
    <property type="entry name" value="ESTRADIOL 17-BETA-DEHYDROGENASE 8-RELATED"/>
    <property type="match status" value="1"/>
</dbReference>
<dbReference type="Gene3D" id="3.40.50.720">
    <property type="entry name" value="NAD(P)-binding Rossmann-like Domain"/>
    <property type="match status" value="1"/>
</dbReference>
<dbReference type="NCBIfam" id="NF005559">
    <property type="entry name" value="PRK07231.1"/>
    <property type="match status" value="1"/>
</dbReference>
<evidence type="ECO:0000256" key="2">
    <source>
        <dbReference type="ARBA" id="ARBA00023002"/>
    </source>
</evidence>
<dbReference type="InterPro" id="IPR036291">
    <property type="entry name" value="NAD(P)-bd_dom_sf"/>
</dbReference>
<dbReference type="PRINTS" id="PR00081">
    <property type="entry name" value="GDHRDH"/>
</dbReference>
<dbReference type="RefSeq" id="WP_079131498.1">
    <property type="nucleotide sequence ID" value="NZ_JACIFQ010000018.1"/>
</dbReference>
<dbReference type="EC" id="1.1.1.47" evidence="3"/>
<dbReference type="GO" id="GO:0047936">
    <property type="term" value="F:glucose 1-dehydrogenase [NAD(P)+] activity"/>
    <property type="evidence" value="ECO:0007669"/>
    <property type="project" value="UniProtKB-EC"/>
</dbReference>
<evidence type="ECO:0000256" key="1">
    <source>
        <dbReference type="ARBA" id="ARBA00006484"/>
    </source>
</evidence>
<dbReference type="InterPro" id="IPR020904">
    <property type="entry name" value="Sc_DH/Rdtase_CS"/>
</dbReference>
<protein>
    <submittedName>
        <fullName evidence="3">Glucose 1-dehydrogenase</fullName>
        <ecNumber evidence="3">1.1.1.47</ecNumber>
    </submittedName>
</protein>